<protein>
    <recommendedName>
        <fullName evidence="2">Signaling pathway modulator ZraP</fullName>
    </recommendedName>
    <alternativeName>
        <fullName evidence="3">Zinc resistance-associated protein</fullName>
    </alternativeName>
</protein>
<proteinExistence type="inferred from homology"/>
<feature type="signal peptide" evidence="5">
    <location>
        <begin position="1"/>
        <end position="22"/>
    </location>
</feature>
<feature type="chain" id="PRO_5033432437" description="Signaling pathway modulator ZraP" evidence="5">
    <location>
        <begin position="23"/>
        <end position="315"/>
    </location>
</feature>
<evidence type="ECO:0000313" key="7">
    <source>
        <dbReference type="EMBL" id="VFJ63356.1"/>
    </source>
</evidence>
<dbReference type="EMBL" id="CAADFD010000082">
    <property type="protein sequence ID" value="VFJ63356.1"/>
    <property type="molecule type" value="Genomic_DNA"/>
</dbReference>
<accession>A0A450RXL7</accession>
<evidence type="ECO:0000256" key="1">
    <source>
        <dbReference type="ARBA" id="ARBA00044945"/>
    </source>
</evidence>
<evidence type="ECO:0000256" key="2">
    <source>
        <dbReference type="ARBA" id="ARBA00044983"/>
    </source>
</evidence>
<sequence length="315" mass="33778">MGKHSRLAGGAAPYALLLGVLALPNTAVSESAAVPQAGTKDNAGPTVPVQQPIQQGKEAYQQGMGHHGMTPPGWRGNDATYRPGFAGHMPPPGRHYGPDYGSGGYGANVDMPQRQSSQGYATGNQNMAAGSSMQVPPMFGIGTSPFPSPGYGTMDPGQPANLPQADQEGGFSSGSGFPGHAHNPFMGHSCGMGTGHSCGMGMKHGGGMRIGANLWRLFQMPGLSDEQREKIYDILDKLRRNHWNLMGEKMDQSAQLRRLYRAEKPDAKAIGAVYGKIFDAKRKMIEAKIEANQKAMDVLTEEQRKQLPPQQHWGR</sequence>
<dbReference type="EMBL" id="CAADEW010000005">
    <property type="protein sequence ID" value="VFJ43870.1"/>
    <property type="molecule type" value="Genomic_DNA"/>
</dbReference>
<evidence type="ECO:0000256" key="5">
    <source>
        <dbReference type="SAM" id="SignalP"/>
    </source>
</evidence>
<gene>
    <name evidence="6" type="ORF">BECKFW1821A_GA0114235_100556</name>
    <name evidence="7" type="ORF">BECKFW1821B_GA0114236_10826</name>
</gene>
<dbReference type="InterPro" id="IPR025961">
    <property type="entry name" value="Metal_resist"/>
</dbReference>
<keyword evidence="5" id="KW-0732">Signal</keyword>
<evidence type="ECO:0000256" key="3">
    <source>
        <dbReference type="ARBA" id="ARBA00045001"/>
    </source>
</evidence>
<name>A0A450RXL7_9GAMM</name>
<reference evidence="6" key="1">
    <citation type="submission" date="2019-02" db="EMBL/GenBank/DDBJ databases">
        <authorList>
            <person name="Gruber-Vodicka R. H."/>
            <person name="Seah K. B. B."/>
        </authorList>
    </citation>
    <scope>NUCLEOTIDE SEQUENCE</scope>
    <source>
        <strain evidence="7">BECK_BZ106</strain>
        <strain evidence="6">BECK_BZ15</strain>
    </source>
</reference>
<evidence type="ECO:0000313" key="6">
    <source>
        <dbReference type="EMBL" id="VFJ43870.1"/>
    </source>
</evidence>
<feature type="compositionally biased region" description="Polar residues" evidence="4">
    <location>
        <begin position="113"/>
        <end position="131"/>
    </location>
</feature>
<dbReference type="Gene3D" id="1.20.120.1490">
    <property type="match status" value="1"/>
</dbReference>
<comment type="similarity">
    <text evidence="1">Belongs to the ZraP family.</text>
</comment>
<dbReference type="Pfam" id="PF13801">
    <property type="entry name" value="Metal_resist"/>
    <property type="match status" value="1"/>
</dbReference>
<dbReference type="AlphaFoldDB" id="A0A450RXL7"/>
<feature type="region of interest" description="Disordered" evidence="4">
    <location>
        <begin position="56"/>
        <end position="131"/>
    </location>
</feature>
<evidence type="ECO:0000256" key="4">
    <source>
        <dbReference type="SAM" id="MobiDB-lite"/>
    </source>
</evidence>
<organism evidence="6">
    <name type="scientific">Candidatus Kentrum sp. FW</name>
    <dbReference type="NCBI Taxonomy" id="2126338"/>
    <lineage>
        <taxon>Bacteria</taxon>
        <taxon>Pseudomonadati</taxon>
        <taxon>Pseudomonadota</taxon>
        <taxon>Gammaproteobacteria</taxon>
        <taxon>Candidatus Kentrum</taxon>
    </lineage>
</organism>